<gene>
    <name evidence="6" type="ORF">ANOM_010581</name>
</gene>
<feature type="domain" description="Xylanolytic transcriptional activator regulatory" evidence="5">
    <location>
        <begin position="115"/>
        <end position="243"/>
    </location>
</feature>
<keyword evidence="4" id="KW-0472">Membrane</keyword>
<evidence type="ECO:0000256" key="2">
    <source>
        <dbReference type="ARBA" id="ARBA00023163"/>
    </source>
</evidence>
<dbReference type="OrthoDB" id="2123952at2759"/>
<dbReference type="GeneID" id="26812385"/>
<dbReference type="PANTHER" id="PTHR46910">
    <property type="entry name" value="TRANSCRIPTION FACTOR PDR1"/>
    <property type="match status" value="1"/>
</dbReference>
<protein>
    <recommendedName>
        <fullName evidence="5">Xylanolytic transcriptional activator regulatory domain-containing protein</fullName>
    </recommendedName>
</protein>
<keyword evidence="7" id="KW-1185">Reference proteome</keyword>
<dbReference type="Proteomes" id="UP000037505">
    <property type="component" value="Unassembled WGS sequence"/>
</dbReference>
<keyword evidence="2" id="KW-0804">Transcription</keyword>
<evidence type="ECO:0000313" key="6">
    <source>
        <dbReference type="EMBL" id="KNG80913.1"/>
    </source>
</evidence>
<dbReference type="RefSeq" id="XP_015401836.1">
    <property type="nucleotide sequence ID" value="XM_015555837.1"/>
</dbReference>
<dbReference type="InterPro" id="IPR050987">
    <property type="entry name" value="AtrR-like"/>
</dbReference>
<evidence type="ECO:0000259" key="5">
    <source>
        <dbReference type="Pfam" id="PF04082"/>
    </source>
</evidence>
<evidence type="ECO:0000256" key="1">
    <source>
        <dbReference type="ARBA" id="ARBA00023015"/>
    </source>
</evidence>
<dbReference type="PANTHER" id="PTHR46910:SF2">
    <property type="entry name" value="ZN(II)2CYS6 TRANSCRIPTION FACTOR (EUROFUNG)"/>
    <property type="match status" value="1"/>
</dbReference>
<dbReference type="EMBL" id="JNOM01000521">
    <property type="protein sequence ID" value="KNG80913.1"/>
    <property type="molecule type" value="Genomic_DNA"/>
</dbReference>
<keyword evidence="1" id="KW-0805">Transcription regulation</keyword>
<dbReference type="Pfam" id="PF04082">
    <property type="entry name" value="Fungal_trans"/>
    <property type="match status" value="1"/>
</dbReference>
<sequence>MRLNDAFHPQRKEGIQCQAGVEAELVNEFIAYKQWTRTFLHDWLSLLSCKTPLYCLPAQWEEWLQSEMGFQLGALRDNINDAQSSKENLLNTDLSNGRLPVFTALPPQQEAVEVLSTLFTYTKDVFPLFHPDTFTDLLHSSYERRRPGDPSWWAGLNIALAIGYRYRSLHQNDQSGARAKSNVYYKNALAAVPELLLRRPDLMAVQALLGIVFLSCNGFDTPMYQNILSIAIRSCAEFGIHDTCVIPPSSCTKQEQPMLILSLGYTMDELYRPWQGLPPSNAPAYLGADSPHPDWVYESIAQISGLSDIDTFTWFRRLSIVRHKICSSLYRAKASQMSPHGQSSIVQALQLELTSFQRALPVDPAHAIEFVNKLPGNLKSPTVSLLCAYHNTVILLHQTQIFFRAPKTPTRPRATEFSHTACVGAARHTALLLKALPPRWWPFGIRLVALYIFSAFNILFASVLDNPNSTAAQSDLELMEAMISRLSTCATGDELSRSPSLAEFTFFLQTSRECLGLAYSMVHKAQS</sequence>
<accession>A0A0L1INX0</accession>
<dbReference type="GO" id="GO:0003700">
    <property type="term" value="F:DNA-binding transcription factor activity"/>
    <property type="evidence" value="ECO:0007669"/>
    <property type="project" value="InterPro"/>
</dbReference>
<proteinExistence type="predicted"/>
<comment type="caution">
    <text evidence="6">The sequence shown here is derived from an EMBL/GenBank/DDBJ whole genome shotgun (WGS) entry which is preliminary data.</text>
</comment>
<dbReference type="STRING" id="1509407.A0A0L1INX0"/>
<keyword evidence="4" id="KW-1133">Transmembrane helix</keyword>
<dbReference type="InterPro" id="IPR007219">
    <property type="entry name" value="XnlR_reg_dom"/>
</dbReference>
<organism evidence="6 7">
    <name type="scientific">Aspergillus nomiae NRRL (strain ATCC 15546 / NRRL 13137 / CBS 260.88 / M93)</name>
    <dbReference type="NCBI Taxonomy" id="1509407"/>
    <lineage>
        <taxon>Eukaryota</taxon>
        <taxon>Fungi</taxon>
        <taxon>Dikarya</taxon>
        <taxon>Ascomycota</taxon>
        <taxon>Pezizomycotina</taxon>
        <taxon>Eurotiomycetes</taxon>
        <taxon>Eurotiomycetidae</taxon>
        <taxon>Eurotiales</taxon>
        <taxon>Aspergillaceae</taxon>
        <taxon>Aspergillus</taxon>
        <taxon>Aspergillus subgen. Circumdati</taxon>
    </lineage>
</organism>
<evidence type="ECO:0000256" key="3">
    <source>
        <dbReference type="ARBA" id="ARBA00023242"/>
    </source>
</evidence>
<dbReference type="AlphaFoldDB" id="A0A0L1INX0"/>
<dbReference type="CDD" id="cd12148">
    <property type="entry name" value="fungal_TF_MHR"/>
    <property type="match status" value="1"/>
</dbReference>
<dbReference type="GO" id="GO:0003677">
    <property type="term" value="F:DNA binding"/>
    <property type="evidence" value="ECO:0007669"/>
    <property type="project" value="InterPro"/>
</dbReference>
<feature type="transmembrane region" description="Helical" evidence="4">
    <location>
        <begin position="440"/>
        <end position="464"/>
    </location>
</feature>
<name>A0A0L1INX0_ASPN3</name>
<reference evidence="6 7" key="1">
    <citation type="submission" date="2014-06" db="EMBL/GenBank/DDBJ databases">
        <title>The Genome of the Aflatoxigenic Filamentous Fungus Aspergillus nomius.</title>
        <authorList>
            <person name="Moore M.G."/>
            <person name="Shannon B.M."/>
            <person name="Brian M.M."/>
        </authorList>
    </citation>
    <scope>NUCLEOTIDE SEQUENCE [LARGE SCALE GENOMIC DNA]</scope>
    <source>
        <strain evidence="6 7">NRRL 13137</strain>
    </source>
</reference>
<dbReference type="GO" id="GO:0006351">
    <property type="term" value="P:DNA-templated transcription"/>
    <property type="evidence" value="ECO:0007669"/>
    <property type="project" value="InterPro"/>
</dbReference>
<evidence type="ECO:0000313" key="7">
    <source>
        <dbReference type="Proteomes" id="UP000037505"/>
    </source>
</evidence>
<evidence type="ECO:0000256" key="4">
    <source>
        <dbReference type="SAM" id="Phobius"/>
    </source>
</evidence>
<keyword evidence="3" id="KW-0539">Nucleus</keyword>
<keyword evidence="4" id="KW-0812">Transmembrane</keyword>
<dbReference type="GO" id="GO:0008270">
    <property type="term" value="F:zinc ion binding"/>
    <property type="evidence" value="ECO:0007669"/>
    <property type="project" value="InterPro"/>
</dbReference>